<feature type="signal peptide" evidence="1">
    <location>
        <begin position="1"/>
        <end position="28"/>
    </location>
</feature>
<sequence length="408" mass="45101">MLRNTCFANLLILIVASCVLLNIAPARASTVDCSEHTAPATFIIDNGLLCLQKIIIEEQPEMAFYNASLAWSDTNNPNQFRLLSTGLDKSADLNSPSFSTINGLLSLPKVDVPGTYGTERYVVNLALADKTDFSIFELVSVSVYINPDFIPNVTWKPYGMLDREEKHAVDLLGRSLPYANLADAVYDFDNTVIDRWILIETKDNNSGMQAGVYYDPNTDEVVLAFRGTETCDFPCSLSELAELALDTAADTLLTFGLVDTQFEDAMDYARNVVERAQGRQIIVTGHSLGGGLAQAVGSAFGLETFAFNSAPVPDDFFDDYPPALPQETLNDIIHVLADIHDPVSNTDETGKFYRNAAHVSSLIQFDFDLKEILPPELRKLNELRFNRHSITTLVDNASSLLMLYQDGW</sequence>
<evidence type="ECO:0000313" key="2">
    <source>
        <dbReference type="EMBL" id="SES79698.1"/>
    </source>
</evidence>
<evidence type="ECO:0000256" key="1">
    <source>
        <dbReference type="SAM" id="SignalP"/>
    </source>
</evidence>
<dbReference type="SUPFAM" id="SSF53474">
    <property type="entry name" value="alpha/beta-Hydrolases"/>
    <property type="match status" value="1"/>
</dbReference>
<keyword evidence="1" id="KW-0732">Signal</keyword>
<dbReference type="InterPro" id="IPR029058">
    <property type="entry name" value="AB_hydrolase_fold"/>
</dbReference>
<protein>
    <submittedName>
        <fullName evidence="2">Lipase (Class 3)</fullName>
    </submittedName>
</protein>
<dbReference type="Gene3D" id="3.40.50.1820">
    <property type="entry name" value="alpha/beta hydrolase"/>
    <property type="match status" value="1"/>
</dbReference>
<dbReference type="Pfam" id="PF26363">
    <property type="entry name" value="Phospholipase-like"/>
    <property type="match status" value="1"/>
</dbReference>
<gene>
    <name evidence="2" type="ORF">SAMN05216326_1048</name>
</gene>
<proteinExistence type="predicted"/>
<dbReference type="Proteomes" id="UP000199345">
    <property type="component" value="Unassembled WGS sequence"/>
</dbReference>
<name>A0A1H9ZDP3_9PROT</name>
<dbReference type="OrthoDB" id="6450827at2"/>
<keyword evidence="3" id="KW-1185">Reference proteome</keyword>
<accession>A0A1H9ZDP3</accession>
<dbReference type="PROSITE" id="PS51257">
    <property type="entry name" value="PROKAR_LIPOPROTEIN"/>
    <property type="match status" value="1"/>
</dbReference>
<dbReference type="EMBL" id="FOIA01000004">
    <property type="protein sequence ID" value="SES79698.1"/>
    <property type="molecule type" value="Genomic_DNA"/>
</dbReference>
<organism evidence="2 3">
    <name type="scientific">Nitrosomonas marina</name>
    <dbReference type="NCBI Taxonomy" id="917"/>
    <lineage>
        <taxon>Bacteria</taxon>
        <taxon>Pseudomonadati</taxon>
        <taxon>Pseudomonadota</taxon>
        <taxon>Betaproteobacteria</taxon>
        <taxon>Nitrosomonadales</taxon>
        <taxon>Nitrosomonadaceae</taxon>
        <taxon>Nitrosomonas</taxon>
    </lineage>
</organism>
<reference evidence="3" key="1">
    <citation type="submission" date="2016-10" db="EMBL/GenBank/DDBJ databases">
        <authorList>
            <person name="Varghese N."/>
            <person name="Submissions S."/>
        </authorList>
    </citation>
    <scope>NUCLEOTIDE SEQUENCE [LARGE SCALE GENOMIC DNA]</scope>
    <source>
        <strain evidence="3">Nm71</strain>
    </source>
</reference>
<dbReference type="AlphaFoldDB" id="A0A1H9ZDP3"/>
<feature type="chain" id="PRO_5011721114" evidence="1">
    <location>
        <begin position="29"/>
        <end position="408"/>
    </location>
</feature>
<evidence type="ECO:0000313" key="3">
    <source>
        <dbReference type="Proteomes" id="UP000199345"/>
    </source>
</evidence>